<evidence type="ECO:0000256" key="3">
    <source>
        <dbReference type="ARBA" id="ARBA00022729"/>
    </source>
</evidence>
<dbReference type="InterPro" id="IPR012944">
    <property type="entry name" value="SusD_RagB_dom"/>
</dbReference>
<comment type="similarity">
    <text evidence="2">Belongs to the SusD family.</text>
</comment>
<proteinExistence type="inferred from homology"/>
<dbReference type="SUPFAM" id="SSF48452">
    <property type="entry name" value="TPR-like"/>
    <property type="match status" value="1"/>
</dbReference>
<name>A0A1W2B3M5_9SPHI</name>
<evidence type="ECO:0000256" key="4">
    <source>
        <dbReference type="ARBA" id="ARBA00023136"/>
    </source>
</evidence>
<evidence type="ECO:0000256" key="5">
    <source>
        <dbReference type="ARBA" id="ARBA00023237"/>
    </source>
</evidence>
<dbReference type="Gene3D" id="1.25.40.390">
    <property type="match status" value="1"/>
</dbReference>
<keyword evidence="4" id="KW-0472">Membrane</keyword>
<dbReference type="STRING" id="151894.SAMN04488524_1882"/>
<reference evidence="8" key="1">
    <citation type="submission" date="2017-04" db="EMBL/GenBank/DDBJ databases">
        <authorList>
            <person name="Varghese N."/>
            <person name="Submissions S."/>
        </authorList>
    </citation>
    <scope>NUCLEOTIDE SEQUENCE [LARGE SCALE GENOMIC DNA]</scope>
    <source>
        <strain evidence="8">DSM 12126</strain>
    </source>
</reference>
<protein>
    <submittedName>
        <fullName evidence="7">Starch-binding associating with outer membrane</fullName>
    </submittedName>
</protein>
<comment type="subcellular location">
    <subcellularLocation>
        <location evidence="1">Cell outer membrane</location>
    </subcellularLocation>
</comment>
<accession>A0A1W2B3M5</accession>
<dbReference type="Pfam" id="PF07980">
    <property type="entry name" value="SusD_RagB"/>
    <property type="match status" value="1"/>
</dbReference>
<keyword evidence="8" id="KW-1185">Reference proteome</keyword>
<evidence type="ECO:0000313" key="8">
    <source>
        <dbReference type="Proteomes" id="UP000192756"/>
    </source>
</evidence>
<feature type="domain" description="RagB/SusD" evidence="6">
    <location>
        <begin position="316"/>
        <end position="593"/>
    </location>
</feature>
<evidence type="ECO:0000313" key="7">
    <source>
        <dbReference type="EMBL" id="SMC67536.1"/>
    </source>
</evidence>
<dbReference type="InterPro" id="IPR011990">
    <property type="entry name" value="TPR-like_helical_dom_sf"/>
</dbReference>
<dbReference type="AlphaFoldDB" id="A0A1W2B3M5"/>
<dbReference type="RefSeq" id="WP_084238063.1">
    <property type="nucleotide sequence ID" value="NZ_FWXT01000001.1"/>
</dbReference>
<evidence type="ECO:0000256" key="1">
    <source>
        <dbReference type="ARBA" id="ARBA00004442"/>
    </source>
</evidence>
<dbReference type="GO" id="GO:0009279">
    <property type="term" value="C:cell outer membrane"/>
    <property type="evidence" value="ECO:0007669"/>
    <property type="project" value="UniProtKB-SubCell"/>
</dbReference>
<keyword evidence="5" id="KW-0998">Cell outer membrane</keyword>
<evidence type="ECO:0000259" key="6">
    <source>
        <dbReference type="Pfam" id="PF07980"/>
    </source>
</evidence>
<sequence length="595" mass="67418">MKKHIKIFILGIVSGLLLLGCKKDFLDRYPLDNIVDQNFWKTENDLKLYANSLYPTYIVGFGTDFADGTVQPWGVNVNTLVYGDVITDNAAPLTYSKVGTDEYISHLSGTNESGGWNFTGIKQLNFFLDNYKRADIPEATSNIYLGEILFFKAWDYFNKVKLFGDVPWLTHSLNVNSPELYEARTPRAAVMDSVVMILNKAITCLPAKGSEESNRINKDMAQFLKSRIGLFEGTFRKYHPELGLDANKFLKYSTEASEALLNKYSLVQGNAGTVYNNLFATESYRGNTEVILWREYSAALTYGAAFSRYFAQNLRHQFGATRNLVDEYLCTDGKPISSSPLFQGKTSIQTEMQNRDPRLTQTIANFGTYNLASTTIQGANNAPLPNLPGMSGNKCPTGYRLAKWFYNSPVDWDRVTSGQQAAPVFRYAEILLNYAEAKYELGEANQSVIDQTINKLRSRVGMPGLTVGAEPTDTRLDDIYRNYAGGVINPLLREIRRERRVEMAFENTRWDDLMRWKTGRFIDIPVEGIKFVQSQFPAVVVNRDIYLSAEGYILPYFKTLPNGRKFNESKAYLFPIPVADILLNNKLVQNPNWEK</sequence>
<evidence type="ECO:0000256" key="2">
    <source>
        <dbReference type="ARBA" id="ARBA00006275"/>
    </source>
</evidence>
<dbReference type="OrthoDB" id="5694214at2"/>
<dbReference type="EMBL" id="FWXT01000001">
    <property type="protein sequence ID" value="SMC67536.1"/>
    <property type="molecule type" value="Genomic_DNA"/>
</dbReference>
<keyword evidence="3" id="KW-0732">Signal</keyword>
<dbReference type="Proteomes" id="UP000192756">
    <property type="component" value="Unassembled WGS sequence"/>
</dbReference>
<organism evidence="7 8">
    <name type="scientific">Pedobacter africanus</name>
    <dbReference type="NCBI Taxonomy" id="151894"/>
    <lineage>
        <taxon>Bacteria</taxon>
        <taxon>Pseudomonadati</taxon>
        <taxon>Bacteroidota</taxon>
        <taxon>Sphingobacteriia</taxon>
        <taxon>Sphingobacteriales</taxon>
        <taxon>Sphingobacteriaceae</taxon>
        <taxon>Pedobacter</taxon>
    </lineage>
</organism>
<gene>
    <name evidence="7" type="ORF">SAMN04488524_1882</name>
</gene>
<dbReference type="PROSITE" id="PS51257">
    <property type="entry name" value="PROKAR_LIPOPROTEIN"/>
    <property type="match status" value="1"/>
</dbReference>